<dbReference type="Proteomes" id="UP000092950">
    <property type="component" value="Chromosome"/>
</dbReference>
<gene>
    <name evidence="7" type="ORF">BBN53_10120</name>
</gene>
<protein>
    <submittedName>
        <fullName evidence="7">Acetyl-CoA acetyltransferase</fullName>
    </submittedName>
</protein>
<dbReference type="PANTHER" id="PTHR43365">
    <property type="entry name" value="BLR7806 PROTEIN"/>
    <property type="match status" value="1"/>
</dbReference>
<dbReference type="PANTHER" id="PTHR43365:SF1">
    <property type="entry name" value="ACETYL-COA C-ACYLTRANSFERASE"/>
    <property type="match status" value="1"/>
</dbReference>
<dbReference type="PROSITE" id="PS00737">
    <property type="entry name" value="THIOLASE_2"/>
    <property type="match status" value="1"/>
</dbReference>
<accession>A0ABM6DFZ5</accession>
<keyword evidence="3 4" id="KW-0012">Acyltransferase</keyword>
<dbReference type="InterPro" id="IPR020610">
    <property type="entry name" value="Thiolase_AS"/>
</dbReference>
<evidence type="ECO:0000256" key="3">
    <source>
        <dbReference type="ARBA" id="ARBA00023315"/>
    </source>
</evidence>
<proteinExistence type="inferred from homology"/>
<evidence type="ECO:0000256" key="2">
    <source>
        <dbReference type="ARBA" id="ARBA00022679"/>
    </source>
</evidence>
<dbReference type="InterPro" id="IPR020617">
    <property type="entry name" value="Thiolase_C"/>
</dbReference>
<evidence type="ECO:0000259" key="6">
    <source>
        <dbReference type="Pfam" id="PF02803"/>
    </source>
</evidence>
<evidence type="ECO:0000256" key="1">
    <source>
        <dbReference type="ARBA" id="ARBA00010982"/>
    </source>
</evidence>
<dbReference type="PROSITE" id="PS00099">
    <property type="entry name" value="THIOLASE_3"/>
    <property type="match status" value="1"/>
</dbReference>
<evidence type="ECO:0000313" key="7">
    <source>
        <dbReference type="EMBL" id="ANY16222.1"/>
    </source>
</evidence>
<sequence>MNMQAYIYDAVRTPRGRGKANGALHTLSPLELGAAVLRAVPQRGGFAPQALDEVILGCVEAVDDQGANLARSAALAAGYGDSVPGFMVARFCGSALDAVNAAAAKVMAGQADGVVAGGVEMNSLVPMLVGTGGPSVSDVFFNDLVLQTPQGVAADLIATLEDFGRDDVDAYAAASHARAARAQREGWFEGSLVPVHDANGALMLAHDELVRPETTVQSLAQLKPSFAESGEKLGFDATVRYRYAGVDSIRHVHHAGNSSGIADGASAVLVGSAAFGKQAGLRPRARILATASAGTDPCLMLTAPVPASQRCLARAGLTAADIDLFEVNEAFASVVLHYMRHMDVPQEKINVAGGAIALGHPVGATGGMLVGMALDELERRGARRALVTMCTGLGMAVATLIERVAQ</sequence>
<dbReference type="Pfam" id="PF00108">
    <property type="entry name" value="Thiolase_N"/>
    <property type="match status" value="1"/>
</dbReference>
<evidence type="ECO:0000313" key="8">
    <source>
        <dbReference type="Proteomes" id="UP000092950"/>
    </source>
</evidence>
<keyword evidence="8" id="KW-1185">Reference proteome</keyword>
<dbReference type="PIRSF" id="PIRSF000429">
    <property type="entry name" value="Ac-CoA_Ac_transf"/>
    <property type="match status" value="1"/>
</dbReference>
<dbReference type="Pfam" id="PF02803">
    <property type="entry name" value="Thiolase_C"/>
    <property type="match status" value="1"/>
</dbReference>
<organism evidence="7 8">
    <name type="scientific">Bordetella pseudohinzii</name>
    <dbReference type="NCBI Taxonomy" id="1331258"/>
    <lineage>
        <taxon>Bacteria</taxon>
        <taxon>Pseudomonadati</taxon>
        <taxon>Pseudomonadota</taxon>
        <taxon>Betaproteobacteria</taxon>
        <taxon>Burkholderiales</taxon>
        <taxon>Alcaligenaceae</taxon>
        <taxon>Bordetella</taxon>
    </lineage>
</organism>
<name>A0ABM6DFZ5_9BORD</name>
<feature type="domain" description="Thiolase C-terminal" evidence="6">
    <location>
        <begin position="282"/>
        <end position="403"/>
    </location>
</feature>
<dbReference type="EMBL" id="CP016440">
    <property type="protein sequence ID" value="ANY16222.1"/>
    <property type="molecule type" value="Genomic_DNA"/>
</dbReference>
<dbReference type="CDD" id="cd00751">
    <property type="entry name" value="thiolase"/>
    <property type="match status" value="1"/>
</dbReference>
<dbReference type="NCBIfam" id="TIGR01930">
    <property type="entry name" value="AcCoA-C-Actrans"/>
    <property type="match status" value="1"/>
</dbReference>
<reference evidence="7 8" key="1">
    <citation type="submission" date="2016-07" db="EMBL/GenBank/DDBJ databases">
        <title>Complete genome sequences of Bordetella pseudohinzii.</title>
        <authorList>
            <person name="Spilker T."/>
            <person name="Darrah R."/>
            <person name="LiPuma J.J."/>
        </authorList>
    </citation>
    <scope>NUCLEOTIDE SEQUENCE [LARGE SCALE GENOMIC DNA]</scope>
    <source>
        <strain evidence="7 8">HI4681</strain>
    </source>
</reference>
<evidence type="ECO:0000256" key="4">
    <source>
        <dbReference type="RuleBase" id="RU003557"/>
    </source>
</evidence>
<dbReference type="InterPro" id="IPR016039">
    <property type="entry name" value="Thiolase-like"/>
</dbReference>
<dbReference type="InterPro" id="IPR020613">
    <property type="entry name" value="Thiolase_CS"/>
</dbReference>
<dbReference type="Gene3D" id="3.40.47.10">
    <property type="match status" value="2"/>
</dbReference>
<dbReference type="InterPro" id="IPR020616">
    <property type="entry name" value="Thiolase_N"/>
</dbReference>
<dbReference type="SUPFAM" id="SSF53901">
    <property type="entry name" value="Thiolase-like"/>
    <property type="match status" value="2"/>
</dbReference>
<dbReference type="NCBIfam" id="NF006090">
    <property type="entry name" value="PRK08242.1"/>
    <property type="match status" value="1"/>
</dbReference>
<feature type="domain" description="Thiolase N-terminal" evidence="5">
    <location>
        <begin position="6"/>
        <end position="230"/>
    </location>
</feature>
<dbReference type="InterPro" id="IPR002155">
    <property type="entry name" value="Thiolase"/>
</dbReference>
<keyword evidence="2 4" id="KW-0808">Transferase</keyword>
<evidence type="ECO:0000259" key="5">
    <source>
        <dbReference type="Pfam" id="PF00108"/>
    </source>
</evidence>
<comment type="similarity">
    <text evidence="1 4">Belongs to the thiolase-like superfamily. Thiolase family.</text>
</comment>